<accession>W0AID8</accession>
<evidence type="ECO:0000256" key="4">
    <source>
        <dbReference type="ARBA" id="ARBA00022475"/>
    </source>
</evidence>
<dbReference type="PATRIC" id="fig|1123269.5.peg.4614"/>
<comment type="subcellular location">
    <subcellularLocation>
        <location evidence="1 8">Cell membrane</location>
        <topology evidence="1 8">Multi-pass membrane protein</topology>
    </subcellularLocation>
</comment>
<keyword evidence="7 8" id="KW-0472">Membrane</keyword>
<keyword evidence="6 8" id="KW-1133">Transmembrane helix</keyword>
<dbReference type="KEGG" id="ssan:NX02_23565"/>
<protein>
    <recommendedName>
        <fullName evidence="8">Probable membrane transporter protein</fullName>
    </recommendedName>
</protein>
<dbReference type="GO" id="GO:0005886">
    <property type="term" value="C:plasma membrane"/>
    <property type="evidence" value="ECO:0007669"/>
    <property type="project" value="UniProtKB-SubCell"/>
</dbReference>
<dbReference type="PANTHER" id="PTHR30269">
    <property type="entry name" value="TRANSMEMBRANE PROTEIN YFCA"/>
    <property type="match status" value="1"/>
</dbReference>
<sequence>MQVAAVHAAAMLTDPFFYLVAIPAVILLGLGKGGWVGVGSVALPLLALAVPPVQGAAILLPLMLVQDAVGVWAFRKSWDGYILAVMLPGAAIGTLLGYLLARHVSIDAVLLALGIISILFAAHRMWVERHGAIAASADSPGWVGSLFGVASGFVSQIALAGGPPFQMWVLPRGLPPATLTGTTAIFFA</sequence>
<gene>
    <name evidence="9" type="ORF">NX02_23565</name>
</gene>
<dbReference type="InterPro" id="IPR002781">
    <property type="entry name" value="TM_pro_TauE-like"/>
</dbReference>
<evidence type="ECO:0000256" key="5">
    <source>
        <dbReference type="ARBA" id="ARBA00022692"/>
    </source>
</evidence>
<feature type="transmembrane region" description="Helical" evidence="8">
    <location>
        <begin position="16"/>
        <end position="49"/>
    </location>
</feature>
<dbReference type="PANTHER" id="PTHR30269:SF37">
    <property type="entry name" value="MEMBRANE TRANSPORTER PROTEIN"/>
    <property type="match status" value="1"/>
</dbReference>
<dbReference type="HOGENOM" id="CLU_054750_0_1_5"/>
<evidence type="ECO:0000313" key="9">
    <source>
        <dbReference type="EMBL" id="AHE56327.1"/>
    </source>
</evidence>
<feature type="transmembrane region" description="Helical" evidence="8">
    <location>
        <begin position="108"/>
        <end position="127"/>
    </location>
</feature>
<dbReference type="Pfam" id="PF01925">
    <property type="entry name" value="TauE"/>
    <property type="match status" value="1"/>
</dbReference>
<evidence type="ECO:0000256" key="1">
    <source>
        <dbReference type="ARBA" id="ARBA00004651"/>
    </source>
</evidence>
<evidence type="ECO:0000256" key="8">
    <source>
        <dbReference type="RuleBase" id="RU363041"/>
    </source>
</evidence>
<evidence type="ECO:0000256" key="7">
    <source>
        <dbReference type="ARBA" id="ARBA00023136"/>
    </source>
</evidence>
<dbReference type="AlphaFoldDB" id="W0AID8"/>
<dbReference type="eggNOG" id="COG0730">
    <property type="taxonomic scope" value="Bacteria"/>
</dbReference>
<keyword evidence="10" id="KW-1185">Reference proteome</keyword>
<proteinExistence type="inferred from homology"/>
<keyword evidence="4 8" id="KW-1003">Cell membrane</keyword>
<keyword evidence="3" id="KW-0813">Transport</keyword>
<evidence type="ECO:0000256" key="3">
    <source>
        <dbReference type="ARBA" id="ARBA00022448"/>
    </source>
</evidence>
<dbReference type="EMBL" id="CP006644">
    <property type="protein sequence ID" value="AHE56327.1"/>
    <property type="molecule type" value="Genomic_DNA"/>
</dbReference>
<evidence type="ECO:0000313" key="10">
    <source>
        <dbReference type="Proteomes" id="UP000018851"/>
    </source>
</evidence>
<reference evidence="9 10" key="1">
    <citation type="submission" date="2013-07" db="EMBL/GenBank/DDBJ databases">
        <title>Completed genome of Sphingomonas sanxanigenens NX02.</title>
        <authorList>
            <person name="Ma T."/>
            <person name="Huang H."/>
            <person name="Wu M."/>
            <person name="Li X."/>
            <person name="Li G."/>
        </authorList>
    </citation>
    <scope>NUCLEOTIDE SEQUENCE [LARGE SCALE GENOMIC DNA]</scope>
    <source>
        <strain evidence="9 10">NX02</strain>
    </source>
</reference>
<keyword evidence="5 8" id="KW-0812">Transmembrane</keyword>
<evidence type="ECO:0000256" key="2">
    <source>
        <dbReference type="ARBA" id="ARBA00009142"/>
    </source>
</evidence>
<feature type="transmembrane region" description="Helical" evidence="8">
    <location>
        <begin position="80"/>
        <end position="101"/>
    </location>
</feature>
<dbReference type="STRING" id="1123269.NX02_23565"/>
<dbReference type="InterPro" id="IPR052017">
    <property type="entry name" value="TSUP"/>
</dbReference>
<feature type="transmembrane region" description="Helical" evidence="8">
    <location>
        <begin position="142"/>
        <end position="162"/>
    </location>
</feature>
<organism evidence="9 10">
    <name type="scientific">Sphingomonas sanxanigenens DSM 19645 = NX02</name>
    <dbReference type="NCBI Taxonomy" id="1123269"/>
    <lineage>
        <taxon>Bacteria</taxon>
        <taxon>Pseudomonadati</taxon>
        <taxon>Pseudomonadota</taxon>
        <taxon>Alphaproteobacteria</taxon>
        <taxon>Sphingomonadales</taxon>
        <taxon>Sphingomonadaceae</taxon>
        <taxon>Sphingomonas</taxon>
    </lineage>
</organism>
<comment type="similarity">
    <text evidence="2 8">Belongs to the 4-toluene sulfonate uptake permease (TSUP) (TC 2.A.102) family.</text>
</comment>
<name>W0AID8_9SPHN</name>
<dbReference type="Proteomes" id="UP000018851">
    <property type="component" value="Chromosome"/>
</dbReference>
<evidence type="ECO:0000256" key="6">
    <source>
        <dbReference type="ARBA" id="ARBA00022989"/>
    </source>
</evidence>